<dbReference type="Proteomes" id="UP000789342">
    <property type="component" value="Unassembled WGS sequence"/>
</dbReference>
<keyword evidence="2" id="KW-1185">Reference proteome</keyword>
<evidence type="ECO:0000313" key="1">
    <source>
        <dbReference type="EMBL" id="CAG8556483.1"/>
    </source>
</evidence>
<proteinExistence type="predicted"/>
<dbReference type="EMBL" id="CAJVPV010003638">
    <property type="protein sequence ID" value="CAG8556483.1"/>
    <property type="molecule type" value="Genomic_DNA"/>
</dbReference>
<evidence type="ECO:0000313" key="2">
    <source>
        <dbReference type="Proteomes" id="UP000789342"/>
    </source>
</evidence>
<comment type="caution">
    <text evidence="1">The sequence shown here is derived from an EMBL/GenBank/DDBJ whole genome shotgun (WGS) entry which is preliminary data.</text>
</comment>
<gene>
    <name evidence="1" type="ORF">AMORRO_LOCUS5815</name>
</gene>
<reference evidence="1" key="1">
    <citation type="submission" date="2021-06" db="EMBL/GenBank/DDBJ databases">
        <authorList>
            <person name="Kallberg Y."/>
            <person name="Tangrot J."/>
            <person name="Rosling A."/>
        </authorList>
    </citation>
    <scope>NUCLEOTIDE SEQUENCE</scope>
    <source>
        <strain evidence="1">CL551</strain>
    </source>
</reference>
<dbReference type="OrthoDB" id="2427867at2759"/>
<name>A0A9N9B8V3_9GLOM</name>
<accession>A0A9N9B8V3</accession>
<organism evidence="1 2">
    <name type="scientific">Acaulospora morrowiae</name>
    <dbReference type="NCBI Taxonomy" id="94023"/>
    <lineage>
        <taxon>Eukaryota</taxon>
        <taxon>Fungi</taxon>
        <taxon>Fungi incertae sedis</taxon>
        <taxon>Mucoromycota</taxon>
        <taxon>Glomeromycotina</taxon>
        <taxon>Glomeromycetes</taxon>
        <taxon>Diversisporales</taxon>
        <taxon>Acaulosporaceae</taxon>
        <taxon>Acaulospora</taxon>
    </lineage>
</organism>
<protein>
    <submittedName>
        <fullName evidence="1">9652_t:CDS:1</fullName>
    </submittedName>
</protein>
<dbReference type="AlphaFoldDB" id="A0A9N9B8V3"/>
<sequence length="366" mass="40613">MPNLVSKVDALFLEGSLDAICSATVIYLTRKGTTLQPLPLVKDLAERAVNSSLTKITDFERRMKVLEILPQMEVGYKSVVGLDASPVRICDEFVNNFNNIEVPDVLRNIVHNKEWKEEEIKLIERTNRILSVLEGVWNNPAFATSEMRSSQSEGTYITDVIVPLLRSGLDDLPNGSICMSTAERQSMASKIRKSLGVNEERSSCPPKVPIGKKPDVMLMEKCGGKIFELAYVESSRVVCTNSKKENDSIKLWRETLDGVSLIGTACRPTSNQFGIIGIQVAGEDLCLNVLVKDANGIPRYLHLIQAPIPFTKNTSWRVKPLIHLLLTSRNITIVNKSLLIQALEQASTRPPRNVNPSPTVSSPIYD</sequence>